<organism evidence="4 5">
    <name type="scientific">Deefgea salmonis</name>
    <dbReference type="NCBI Taxonomy" id="2875502"/>
    <lineage>
        <taxon>Bacteria</taxon>
        <taxon>Pseudomonadati</taxon>
        <taxon>Pseudomonadota</taxon>
        <taxon>Betaproteobacteria</taxon>
        <taxon>Neisseriales</taxon>
        <taxon>Chitinibacteraceae</taxon>
        <taxon>Deefgea</taxon>
    </lineage>
</organism>
<dbReference type="InterPro" id="IPR036513">
    <property type="entry name" value="STAS_dom_sf"/>
</dbReference>
<dbReference type="Gene3D" id="3.30.750.24">
    <property type="entry name" value="STAS domain"/>
    <property type="match status" value="1"/>
</dbReference>
<dbReference type="Pfam" id="PF01740">
    <property type="entry name" value="STAS"/>
    <property type="match status" value="1"/>
</dbReference>
<gene>
    <name evidence="4" type="ORF">LG219_13825</name>
</gene>
<dbReference type="NCBIfam" id="TIGR00377">
    <property type="entry name" value="ant_ant_sig"/>
    <property type="match status" value="1"/>
</dbReference>
<dbReference type="InterPro" id="IPR002645">
    <property type="entry name" value="STAS_dom"/>
</dbReference>
<protein>
    <recommendedName>
        <fullName evidence="2">Anti-sigma factor antagonist</fullName>
    </recommendedName>
</protein>
<proteinExistence type="inferred from homology"/>
<dbReference type="CDD" id="cd07043">
    <property type="entry name" value="STAS_anti-anti-sigma_factors"/>
    <property type="match status" value="1"/>
</dbReference>
<evidence type="ECO:0000259" key="3">
    <source>
        <dbReference type="PROSITE" id="PS50801"/>
    </source>
</evidence>
<dbReference type="PROSITE" id="PS50801">
    <property type="entry name" value="STAS"/>
    <property type="match status" value="1"/>
</dbReference>
<dbReference type="PANTHER" id="PTHR33495:SF2">
    <property type="entry name" value="ANTI-SIGMA FACTOR ANTAGONIST TM_1081-RELATED"/>
    <property type="match status" value="1"/>
</dbReference>
<feature type="domain" description="STAS" evidence="3">
    <location>
        <begin position="22"/>
        <end position="106"/>
    </location>
</feature>
<evidence type="ECO:0000256" key="1">
    <source>
        <dbReference type="ARBA" id="ARBA00009013"/>
    </source>
</evidence>
<dbReference type="RefSeq" id="WP_226765040.1">
    <property type="nucleotide sequence ID" value="NZ_JAJAWG010000013.1"/>
</dbReference>
<dbReference type="InterPro" id="IPR003658">
    <property type="entry name" value="Anti-sigma_ant"/>
</dbReference>
<dbReference type="PANTHER" id="PTHR33495">
    <property type="entry name" value="ANTI-SIGMA FACTOR ANTAGONIST TM_1081-RELATED-RELATED"/>
    <property type="match status" value="1"/>
</dbReference>
<comment type="caution">
    <text evidence="4">The sequence shown here is derived from an EMBL/GenBank/DDBJ whole genome shotgun (WGS) entry which is preliminary data.</text>
</comment>
<sequence>MELITRHEHSTQTVITFNTTSLDASNADAFRKQIRPALESSGRIALDMSALCFVDSSGLGALLSCLRFCTEQGGRFALYGLQRPVSALFELMRMHRVFQVFNSLNEIEGVQS</sequence>
<accession>A0ABS8BNN9</accession>
<name>A0ABS8BNN9_9NEIS</name>
<dbReference type="Proteomes" id="UP001198034">
    <property type="component" value="Unassembled WGS sequence"/>
</dbReference>
<evidence type="ECO:0000313" key="4">
    <source>
        <dbReference type="EMBL" id="MCB5197340.1"/>
    </source>
</evidence>
<comment type="similarity">
    <text evidence="1 2">Belongs to the anti-sigma-factor antagonist family.</text>
</comment>
<dbReference type="SUPFAM" id="SSF52091">
    <property type="entry name" value="SpoIIaa-like"/>
    <property type="match status" value="1"/>
</dbReference>
<keyword evidence="5" id="KW-1185">Reference proteome</keyword>
<dbReference type="EMBL" id="JAJAWG010000013">
    <property type="protein sequence ID" value="MCB5197340.1"/>
    <property type="molecule type" value="Genomic_DNA"/>
</dbReference>
<evidence type="ECO:0000256" key="2">
    <source>
        <dbReference type="RuleBase" id="RU003749"/>
    </source>
</evidence>
<evidence type="ECO:0000313" key="5">
    <source>
        <dbReference type="Proteomes" id="UP001198034"/>
    </source>
</evidence>
<reference evidence="4 5" key="1">
    <citation type="submission" date="2021-10" db="EMBL/GenBank/DDBJ databases">
        <authorList>
            <person name="Chen M."/>
        </authorList>
    </citation>
    <scope>NUCLEOTIDE SEQUENCE [LARGE SCALE GENOMIC DNA]</scope>
    <source>
        <strain evidence="4 5">H3-26</strain>
    </source>
</reference>